<reference evidence="3" key="1">
    <citation type="journal article" date="2019" name="Plant Biotechnol. J.">
        <title>Genome sequencing of the Australian wild diploid species Gossypium australe highlights disease resistance and delayed gland morphogenesis.</title>
        <authorList>
            <person name="Cai Y."/>
            <person name="Cai X."/>
            <person name="Wang Q."/>
            <person name="Wang P."/>
            <person name="Zhang Y."/>
            <person name="Cai C."/>
            <person name="Xu Y."/>
            <person name="Wang K."/>
            <person name="Zhou Z."/>
            <person name="Wang C."/>
            <person name="Geng S."/>
            <person name="Li B."/>
            <person name="Dong Q."/>
            <person name="Hou Y."/>
            <person name="Wang H."/>
            <person name="Ai P."/>
            <person name="Liu Z."/>
            <person name="Yi F."/>
            <person name="Sun M."/>
            <person name="An G."/>
            <person name="Cheng J."/>
            <person name="Zhang Y."/>
            <person name="Shi Q."/>
            <person name="Xie Y."/>
            <person name="Shi X."/>
            <person name="Chang Y."/>
            <person name="Huang F."/>
            <person name="Chen Y."/>
            <person name="Hong S."/>
            <person name="Mi L."/>
            <person name="Sun Q."/>
            <person name="Zhang L."/>
            <person name="Zhou B."/>
            <person name="Peng R."/>
            <person name="Zhang X."/>
            <person name="Liu F."/>
        </authorList>
    </citation>
    <scope>NUCLEOTIDE SEQUENCE [LARGE SCALE GENOMIC DNA]</scope>
    <source>
        <strain evidence="3">cv. PA1801</strain>
    </source>
</reference>
<evidence type="ECO:0000313" key="3">
    <source>
        <dbReference type="Proteomes" id="UP000325315"/>
    </source>
</evidence>
<feature type="domain" description="RNase H type-1" evidence="1">
    <location>
        <begin position="69"/>
        <end position="160"/>
    </location>
</feature>
<organism evidence="2 3">
    <name type="scientific">Gossypium australe</name>
    <dbReference type="NCBI Taxonomy" id="47621"/>
    <lineage>
        <taxon>Eukaryota</taxon>
        <taxon>Viridiplantae</taxon>
        <taxon>Streptophyta</taxon>
        <taxon>Embryophyta</taxon>
        <taxon>Tracheophyta</taxon>
        <taxon>Spermatophyta</taxon>
        <taxon>Magnoliopsida</taxon>
        <taxon>eudicotyledons</taxon>
        <taxon>Gunneridae</taxon>
        <taxon>Pentapetalae</taxon>
        <taxon>rosids</taxon>
        <taxon>malvids</taxon>
        <taxon>Malvales</taxon>
        <taxon>Malvaceae</taxon>
        <taxon>Malvoideae</taxon>
        <taxon>Gossypium</taxon>
    </lineage>
</organism>
<dbReference type="Pfam" id="PF13456">
    <property type="entry name" value="RVT_3"/>
    <property type="match status" value="1"/>
</dbReference>
<dbReference type="PANTHER" id="PTHR47074:SF61">
    <property type="entry name" value="RNASE H TYPE-1 DOMAIN-CONTAINING PROTEIN"/>
    <property type="match status" value="1"/>
</dbReference>
<dbReference type="InterPro" id="IPR002156">
    <property type="entry name" value="RNaseH_domain"/>
</dbReference>
<sequence>MNQNIWEWLTWSSRNQYVHERKTIPDRDLARKIRRYIVELEGTREKKLMPITERTHNQIGVTTSTTIQFDAAFDKRNSRSTSGLVVRDQMVVLKALKMTLHENISSPFAVEAHAGLDAIKLVISMGLPLAIIKGDSKTVIKKCQSTEVDKSVLGTIIRDI</sequence>
<evidence type="ECO:0000313" key="2">
    <source>
        <dbReference type="EMBL" id="KAA3481093.1"/>
    </source>
</evidence>
<dbReference type="Proteomes" id="UP000325315">
    <property type="component" value="Unassembled WGS sequence"/>
</dbReference>
<dbReference type="InterPro" id="IPR052929">
    <property type="entry name" value="RNase_H-like_EbsB-rel"/>
</dbReference>
<dbReference type="AlphaFoldDB" id="A0A5B6WI48"/>
<dbReference type="PANTHER" id="PTHR47074">
    <property type="entry name" value="BNAC02G40300D PROTEIN"/>
    <property type="match status" value="1"/>
</dbReference>
<protein>
    <submittedName>
        <fullName evidence="2">Glycine, alanine and asparagine-rich protein-like</fullName>
    </submittedName>
</protein>
<dbReference type="EMBL" id="SMMG02000003">
    <property type="protein sequence ID" value="KAA3481093.1"/>
    <property type="molecule type" value="Genomic_DNA"/>
</dbReference>
<accession>A0A5B6WI48</accession>
<keyword evidence="3" id="KW-1185">Reference proteome</keyword>
<comment type="caution">
    <text evidence="2">The sequence shown here is derived from an EMBL/GenBank/DDBJ whole genome shotgun (WGS) entry which is preliminary data.</text>
</comment>
<dbReference type="GO" id="GO:0003676">
    <property type="term" value="F:nucleic acid binding"/>
    <property type="evidence" value="ECO:0007669"/>
    <property type="project" value="InterPro"/>
</dbReference>
<evidence type="ECO:0000259" key="1">
    <source>
        <dbReference type="Pfam" id="PF13456"/>
    </source>
</evidence>
<proteinExistence type="predicted"/>
<dbReference type="GO" id="GO:0004523">
    <property type="term" value="F:RNA-DNA hybrid ribonuclease activity"/>
    <property type="evidence" value="ECO:0007669"/>
    <property type="project" value="InterPro"/>
</dbReference>
<dbReference type="OrthoDB" id="1001181at2759"/>
<gene>
    <name evidence="2" type="ORF">EPI10_021489</name>
</gene>
<name>A0A5B6WI48_9ROSI</name>